<keyword evidence="2" id="KW-0732">Signal</keyword>
<dbReference type="PATRIC" id="fig|1028307.3.peg.3234"/>
<protein>
    <submittedName>
        <fullName evidence="3">Carbohydrate-selective porin OprB</fullName>
    </submittedName>
</protein>
<evidence type="ECO:0000256" key="2">
    <source>
        <dbReference type="RuleBase" id="RU363072"/>
    </source>
</evidence>
<dbReference type="PANTHER" id="PTHR37944:SF1">
    <property type="entry name" value="PORIN B"/>
    <property type="match status" value="1"/>
</dbReference>
<dbReference type="OrthoDB" id="545475at2"/>
<reference evidence="3 4" key="1">
    <citation type="journal article" date="2012" name="J. Bacteriol.">
        <title>Complete genome sequence of Enterobacter aerogenes KCTC 2190.</title>
        <authorList>
            <person name="Shin S.H."/>
            <person name="Kim S."/>
            <person name="Kim J.Y."/>
            <person name="Lee S."/>
            <person name="Um Y."/>
            <person name="Oh M.K."/>
            <person name="Kim Y.R."/>
            <person name="Lee J."/>
            <person name="Yang K.S."/>
        </authorList>
    </citation>
    <scope>NUCLEOTIDE SEQUENCE [LARGE SCALE GENOMIC DNA]</scope>
    <source>
        <strain evidence="3 4">KCTC 2190</strain>
    </source>
</reference>
<organism evidence="3 4">
    <name type="scientific">Klebsiella aerogenes (strain ATCC 13048 / DSM 30053 / CCUG 1429 / JCM 1235 / KCTC 2190 / NBRC 13534 / NCIMB 10102 / NCTC 10006 / CDC 819-56)</name>
    <name type="common">Enterobacter aerogenes</name>
    <dbReference type="NCBI Taxonomy" id="1028307"/>
    <lineage>
        <taxon>Bacteria</taxon>
        <taxon>Pseudomonadati</taxon>
        <taxon>Pseudomonadota</taxon>
        <taxon>Gammaproteobacteria</taxon>
        <taxon>Enterobacterales</taxon>
        <taxon>Enterobacteriaceae</taxon>
        <taxon>Klebsiella/Raoultella group</taxon>
        <taxon>Klebsiella</taxon>
    </lineage>
</organism>
<dbReference type="Pfam" id="PF04966">
    <property type="entry name" value="OprB"/>
    <property type="match status" value="1"/>
</dbReference>
<evidence type="ECO:0000313" key="4">
    <source>
        <dbReference type="Proteomes" id="UP000008881"/>
    </source>
</evidence>
<gene>
    <name evidence="3" type="ordered locus">EAE_16175</name>
</gene>
<dbReference type="Proteomes" id="UP000008881">
    <property type="component" value="Chromosome"/>
</dbReference>
<dbReference type="HOGENOM" id="CLU_029684_1_0_6"/>
<dbReference type="KEGG" id="eae:EAE_16175"/>
<dbReference type="GO" id="GO:0015288">
    <property type="term" value="F:porin activity"/>
    <property type="evidence" value="ECO:0007669"/>
    <property type="project" value="InterPro"/>
</dbReference>
<dbReference type="InterPro" id="IPR052932">
    <property type="entry name" value="OprB_Porin"/>
</dbReference>
<dbReference type="RefSeq" id="WP_015705014.1">
    <property type="nucleotide sequence ID" value="NC_015663.1"/>
</dbReference>
<dbReference type="EMBL" id="CP002824">
    <property type="protein sequence ID" value="AEG98146.1"/>
    <property type="molecule type" value="Genomic_DNA"/>
</dbReference>
<dbReference type="AlphaFoldDB" id="A0A0H3FRA2"/>
<dbReference type="GO" id="GO:0008643">
    <property type="term" value="P:carbohydrate transport"/>
    <property type="evidence" value="ECO:0007669"/>
    <property type="project" value="InterPro"/>
</dbReference>
<dbReference type="GO" id="GO:0016020">
    <property type="term" value="C:membrane"/>
    <property type="evidence" value="ECO:0007669"/>
    <property type="project" value="InterPro"/>
</dbReference>
<evidence type="ECO:0000313" key="3">
    <source>
        <dbReference type="EMBL" id="AEG98146.1"/>
    </source>
</evidence>
<keyword evidence="4" id="KW-1185">Reference proteome</keyword>
<dbReference type="eggNOG" id="COG3659">
    <property type="taxonomic scope" value="Bacteria"/>
</dbReference>
<dbReference type="Gene3D" id="2.40.160.180">
    <property type="entry name" value="Carbohydrate-selective porin OprB"/>
    <property type="match status" value="1"/>
</dbReference>
<dbReference type="GeneID" id="93311421"/>
<sequence>MTDTFQFKSGLVMASPFLIAFGCNATAETTAWSPTVLGYEPPTPGLFGDWGGMRTTLADNGFNYALIYSTESAYNADGGFNSDKHFAFTDQTALLFNQDLEQLTGISDAKIEGLITNRNHDDNLTTERVQDPRARFNDLTQEVWGGGSITRLGYLTFSRTFDDRKLKWRIGQMNYQQTFDQSIPCDFQVLSLCGGKSAYAQTWSTWNIHSWGTTFAYALTPELTIKTGVLEQNPSASDRSRAWSFNANGSKGVLLPLEAEYKTIVNGLSGVYNAGVLYTNSPQYDLYTPVGKTTKVYDNTWFFWGGFNQQITQKPGDREQGMSISASMSLADQRTNPYHIVASAEMRYRGLFDARPQDYLGLGVSWFDMSNHLAHSARESNNINNITDYYNPLYQPVAGKAVNFDLYYRLRPVSWLDIQPDIQYWINPGGIKETKNALVIGLKTAVRF</sequence>
<accession>A0A0H3FRA2</accession>
<dbReference type="InterPro" id="IPR007049">
    <property type="entry name" value="Carb-sel_porin_OprB"/>
</dbReference>
<evidence type="ECO:0000256" key="1">
    <source>
        <dbReference type="ARBA" id="ARBA00008769"/>
    </source>
</evidence>
<feature type="chain" id="PRO_5007228223" evidence="2">
    <location>
        <begin position="28"/>
        <end position="448"/>
    </location>
</feature>
<comment type="similarity">
    <text evidence="1 2">Belongs to the OprB family.</text>
</comment>
<proteinExistence type="inferred from homology"/>
<dbReference type="PANTHER" id="PTHR37944">
    <property type="entry name" value="PORIN B"/>
    <property type="match status" value="1"/>
</dbReference>
<dbReference type="InterPro" id="IPR038673">
    <property type="entry name" value="OprB_sf"/>
</dbReference>
<feature type="signal peptide" evidence="2">
    <location>
        <begin position="1"/>
        <end position="27"/>
    </location>
</feature>
<name>A0A0H3FRA2_KLEAK</name>